<evidence type="ECO:0000259" key="6">
    <source>
        <dbReference type="Pfam" id="PF08244"/>
    </source>
</evidence>
<dbReference type="GO" id="GO:0004575">
    <property type="term" value="F:sucrose alpha-glucosidase activity"/>
    <property type="evidence" value="ECO:0007669"/>
    <property type="project" value="TreeGrafter"/>
</dbReference>
<dbReference type="Gene3D" id="2.60.40.1080">
    <property type="match status" value="1"/>
</dbReference>
<comment type="similarity">
    <text evidence="1">Belongs to the glycosyl hydrolase 32 family.</text>
</comment>
<dbReference type="SMART" id="SM00640">
    <property type="entry name" value="Glyco_32"/>
    <property type="match status" value="1"/>
</dbReference>
<dbReference type="Gene3D" id="2.115.10.20">
    <property type="entry name" value="Glycosyl hydrolase domain, family 43"/>
    <property type="match status" value="1"/>
</dbReference>
<proteinExistence type="inferred from homology"/>
<evidence type="ECO:0000256" key="2">
    <source>
        <dbReference type="ARBA" id="ARBA00022801"/>
    </source>
</evidence>
<feature type="domain" description="3-keto-alpha-glucoside-1,2-lyase/3-keto-2-hydroxy-glucal hydratase" evidence="5">
    <location>
        <begin position="932"/>
        <end position="1089"/>
    </location>
</feature>
<name>A0A222WQI4_9BACL</name>
<keyword evidence="3" id="KW-0326">Glycosidase</keyword>
<dbReference type="PANTHER" id="PTHR42800:SF1">
    <property type="entry name" value="EXOINULINASE INUD (AFU_ORTHOLOGUE AFUA_5G00480)"/>
    <property type="match status" value="1"/>
</dbReference>
<dbReference type="InterPro" id="IPR013320">
    <property type="entry name" value="ConA-like_dom_sf"/>
</dbReference>
<dbReference type="CDD" id="cd18622">
    <property type="entry name" value="GH32_Inu-like"/>
    <property type="match status" value="1"/>
</dbReference>
<feature type="domain" description="Glycosyl hydrolase family 32 N-terminal" evidence="4">
    <location>
        <begin position="357"/>
        <end position="670"/>
    </location>
</feature>
<dbReference type="Proteomes" id="UP000214666">
    <property type="component" value="Chromosome"/>
</dbReference>
<keyword evidence="8" id="KW-1185">Reference proteome</keyword>
<evidence type="ECO:0000256" key="3">
    <source>
        <dbReference type="ARBA" id="ARBA00023295"/>
    </source>
</evidence>
<gene>
    <name evidence="7" type="ORF">B4V02_20065</name>
</gene>
<dbReference type="InterPro" id="IPR010496">
    <property type="entry name" value="AL/BT2_dom"/>
</dbReference>
<evidence type="ECO:0000313" key="8">
    <source>
        <dbReference type="Proteomes" id="UP000214666"/>
    </source>
</evidence>
<dbReference type="InterPro" id="IPR013148">
    <property type="entry name" value="Glyco_hydro_32_N"/>
</dbReference>
<dbReference type="EMBL" id="CP020028">
    <property type="protein sequence ID" value="ASR48827.1"/>
    <property type="molecule type" value="Genomic_DNA"/>
</dbReference>
<evidence type="ECO:0000259" key="5">
    <source>
        <dbReference type="Pfam" id="PF06439"/>
    </source>
</evidence>
<keyword evidence="2" id="KW-0378">Hydrolase</keyword>
<sequence length="1093" mass="120478">MKVKLTNTRTNLIDWQIKGQGHVEDNVQGLLLRSGPQKIVMAMSGTMSRDFSFEADVMIVDTHADAALVFRSSEDGHSSYMLQIAPGAGLLRLRDAAGDTGRLKEEHRVDVVKGNIYHLKVSMEGYHLKVYWNGGYSPIIDVVDTTYTSGYLGLNVWNGSALFQNIQVSDMNTNVGEPLLIRGKWQPDLRGQRAEGASTEGSTGGSIEGALKIYGSAAADLVLEGSVTLDPAEPGIEAGLFFRGSQDGKDGYVASVQGEGNQIRVQLKKADGTLITSSAQTYLASSGGRHSLEINAHGERIRVFIDGYTPAAIDIVDNSYASGFTGMKVTGGTACFQDIYLTPALDHYTEKYRPQYHYSPARGSASDPNGLVYFEGEYHLFHQDGGQWAHAVSPDLLDWKGLPFALEWNDLGHIWSGSAVADLTNVSGLFGDYGGKGLIVYYTSFNPDQPRGNQRIGLAYSTDRGRTWQYSIDRPIVIENPGKREDDPGNWDFRDPKVVWDETYQRWIMVVSGGDHIQFFTSTNLIDWGWTDNFGYGDYIRGGVWECPDLFRFPVKNEGTYKWVLMISTGASANTQGSDAEYFIGQLTPEGKFQNDLPPGNVLKTDWGKEFYASMSFSNVPDGRRIMLAWMTNWDYPFSFPTSPWKGQFTIPRELSLKTTTAGIRLIQHPVSELKSLRSPLFSLENHSVNESSLNILEGLKASAYEIEAEFELPSAGAAIELGFHLRSGGDQRTVVGYTTGLQQMFVNRADSGLTDFSSLFTTLHKAPLASSGNRIRMRIFVDESSVEVFGNNGEVVFSEIIFPDSARRGMSLYTQGGEVKVVSLHVYALQNSWRLPAASFARVIMDHAYVELARGQSKRMYASVEGESGIKESELIWASSNPGIVKITASGDGSALMEAVSPGEAVITAFDPEDKVGGSTLVKVHGGVFHTNLTGWKPDVSGSRWIVTTDGVRGSYTMDANYMASEQANDFTYEADVKLSGHGSAGSMLFRANADGSNGYYLNLDPNMKCIRLFYKKDGRFEDRQVLAKVPRFVLPDMFYHIKIVAEGLRIRVDLDGEQAIDLEDGTFTEGYFGVNVFGGQAFYQNVRNQKN</sequence>
<organism evidence="7 8">
    <name type="scientific">Paenibacillus kribbensis</name>
    <dbReference type="NCBI Taxonomy" id="172713"/>
    <lineage>
        <taxon>Bacteria</taxon>
        <taxon>Bacillati</taxon>
        <taxon>Bacillota</taxon>
        <taxon>Bacilli</taxon>
        <taxon>Bacillales</taxon>
        <taxon>Paenibacillaceae</taxon>
        <taxon>Paenibacillus</taxon>
    </lineage>
</organism>
<dbReference type="Pfam" id="PF06439">
    <property type="entry name" value="3keto-disac_hyd"/>
    <property type="match status" value="2"/>
</dbReference>
<protein>
    <submittedName>
        <fullName evidence="7">Beta-fructosidase</fullName>
    </submittedName>
</protein>
<dbReference type="RefSeq" id="WP_094156122.1">
    <property type="nucleotide sequence ID" value="NZ_CP020028.1"/>
</dbReference>
<dbReference type="Pfam" id="PF00251">
    <property type="entry name" value="Glyco_hydro_32N"/>
    <property type="match status" value="1"/>
</dbReference>
<dbReference type="SUPFAM" id="SSF75005">
    <property type="entry name" value="Arabinanase/levansucrase/invertase"/>
    <property type="match status" value="1"/>
</dbReference>
<evidence type="ECO:0000259" key="4">
    <source>
        <dbReference type="Pfam" id="PF00251"/>
    </source>
</evidence>
<feature type="domain" description="Glycosyl hydrolase family 32 C-terminal" evidence="6">
    <location>
        <begin position="673"/>
        <end position="828"/>
    </location>
</feature>
<dbReference type="GO" id="GO:0005987">
    <property type="term" value="P:sucrose catabolic process"/>
    <property type="evidence" value="ECO:0007669"/>
    <property type="project" value="TreeGrafter"/>
</dbReference>
<accession>A0A222WQI4</accession>
<dbReference type="AlphaFoldDB" id="A0A222WQI4"/>
<feature type="domain" description="3-keto-alpha-glucoside-1,2-lyase/3-keto-2-hydroxy-glucal hydratase" evidence="5">
    <location>
        <begin position="7"/>
        <end position="168"/>
    </location>
</feature>
<dbReference type="KEGG" id="pkb:B4V02_20065"/>
<dbReference type="GO" id="GO:0005737">
    <property type="term" value="C:cytoplasm"/>
    <property type="evidence" value="ECO:0007669"/>
    <property type="project" value="TreeGrafter"/>
</dbReference>
<dbReference type="OrthoDB" id="9759709at2"/>
<dbReference type="Gene3D" id="2.60.120.560">
    <property type="entry name" value="Exo-inulinase, domain 1"/>
    <property type="match status" value="4"/>
</dbReference>
<dbReference type="InterPro" id="IPR023296">
    <property type="entry name" value="Glyco_hydro_beta-prop_sf"/>
</dbReference>
<evidence type="ECO:0000313" key="7">
    <source>
        <dbReference type="EMBL" id="ASR48827.1"/>
    </source>
</evidence>
<dbReference type="InterPro" id="IPR001362">
    <property type="entry name" value="Glyco_hydro_32"/>
</dbReference>
<reference evidence="7 8" key="1">
    <citation type="submission" date="2017-03" db="EMBL/GenBank/DDBJ databases">
        <title>Complete genome sequence of Paenibacillus Kribbensis producing bioflocculants.</title>
        <authorList>
            <person name="Lee H.-G."/>
            <person name="Oh H.-M."/>
        </authorList>
    </citation>
    <scope>NUCLEOTIDE SEQUENCE [LARGE SCALE GENOMIC DNA]</scope>
    <source>
        <strain evidence="7 8">AM49</strain>
    </source>
</reference>
<dbReference type="InterPro" id="IPR013189">
    <property type="entry name" value="Glyco_hydro_32_C"/>
</dbReference>
<dbReference type="PANTHER" id="PTHR42800">
    <property type="entry name" value="EXOINULINASE INUD (AFU_ORTHOLOGUE AFUA_5G00480)"/>
    <property type="match status" value="1"/>
</dbReference>
<evidence type="ECO:0000256" key="1">
    <source>
        <dbReference type="ARBA" id="ARBA00009902"/>
    </source>
</evidence>
<dbReference type="SUPFAM" id="SSF49899">
    <property type="entry name" value="Concanavalin A-like lectins/glucanases"/>
    <property type="match status" value="1"/>
</dbReference>
<dbReference type="Pfam" id="PF08244">
    <property type="entry name" value="Glyco_hydro_32C"/>
    <property type="match status" value="1"/>
</dbReference>